<reference evidence="1" key="1">
    <citation type="submission" date="2023-06" db="EMBL/GenBank/DDBJ databases">
        <authorList>
            <person name="Delattre M."/>
        </authorList>
    </citation>
    <scope>NUCLEOTIDE SEQUENCE</scope>
    <source>
        <strain evidence="1">AF72</strain>
    </source>
</reference>
<name>A0AA36G0L0_9BILA</name>
<comment type="caution">
    <text evidence="1">The sequence shown here is derived from an EMBL/GenBank/DDBJ whole genome shotgun (WGS) entry which is preliminary data.</text>
</comment>
<accession>A0AA36G0L0</accession>
<organism evidence="1 2">
    <name type="scientific">Mesorhabditis spiculigera</name>
    <dbReference type="NCBI Taxonomy" id="96644"/>
    <lineage>
        <taxon>Eukaryota</taxon>
        <taxon>Metazoa</taxon>
        <taxon>Ecdysozoa</taxon>
        <taxon>Nematoda</taxon>
        <taxon>Chromadorea</taxon>
        <taxon>Rhabditida</taxon>
        <taxon>Rhabditina</taxon>
        <taxon>Rhabditomorpha</taxon>
        <taxon>Rhabditoidea</taxon>
        <taxon>Rhabditidae</taxon>
        <taxon>Mesorhabditinae</taxon>
        <taxon>Mesorhabditis</taxon>
    </lineage>
</organism>
<feature type="non-terminal residue" evidence="1">
    <location>
        <position position="1"/>
    </location>
</feature>
<evidence type="ECO:0000313" key="1">
    <source>
        <dbReference type="EMBL" id="CAJ0568812.1"/>
    </source>
</evidence>
<dbReference type="AlphaFoldDB" id="A0AA36G0L0"/>
<protein>
    <submittedName>
        <fullName evidence="1">Uncharacterized protein</fullName>
    </submittedName>
</protein>
<dbReference type="Proteomes" id="UP001177023">
    <property type="component" value="Unassembled WGS sequence"/>
</dbReference>
<evidence type="ECO:0000313" key="2">
    <source>
        <dbReference type="Proteomes" id="UP001177023"/>
    </source>
</evidence>
<proteinExistence type="predicted"/>
<gene>
    <name evidence="1" type="ORF">MSPICULIGERA_LOCUS7324</name>
</gene>
<dbReference type="EMBL" id="CATQJA010001840">
    <property type="protein sequence ID" value="CAJ0568812.1"/>
    <property type="molecule type" value="Genomic_DNA"/>
</dbReference>
<sequence length="179" mass="20531">MGAGNSIEGPVVESGYGGRYWERDYDTLSKKYWDALEQSQNLNIQLGSLRNELRNLKAEQSGSHLKWNQEKKAHLEKVDLIYKVLSDTPWLPEGVTDATLLLFLPSSEPGYEMKNGRPHTERLRTDKGLIGFIFFETVGKAQECMRMFSKYRPPDLPYGFSYYGNAAHINTLLHKHLSF</sequence>
<keyword evidence="2" id="KW-1185">Reference proteome</keyword>